<dbReference type="GO" id="GO:0016301">
    <property type="term" value="F:kinase activity"/>
    <property type="evidence" value="ECO:0007669"/>
    <property type="project" value="UniProtKB-KW"/>
</dbReference>
<dbReference type="OrthoDB" id="6367910at2759"/>
<dbReference type="PANTHER" id="PTHR46253">
    <property type="entry name" value="TGF-BETA-ACTIVATED KINASE 1 AND MAP3K7-BINDING PROTEIN TAB"/>
    <property type="match status" value="1"/>
</dbReference>
<evidence type="ECO:0000259" key="6">
    <source>
        <dbReference type="PROSITE" id="PS50199"/>
    </source>
</evidence>
<reference evidence="7 8" key="1">
    <citation type="journal article" date="2018" name="Gigascience">
        <title>Genomes of trombidid mites reveal novel predicted allergens and laterally-transferred genes associated with secondary metabolism.</title>
        <authorList>
            <person name="Dong X."/>
            <person name="Chaisiri K."/>
            <person name="Xia D."/>
            <person name="Armstrong S.D."/>
            <person name="Fang Y."/>
            <person name="Donnelly M.J."/>
            <person name="Kadowaki T."/>
            <person name="McGarry J.W."/>
            <person name="Darby A.C."/>
            <person name="Makepeace B.L."/>
        </authorList>
    </citation>
    <scope>NUCLEOTIDE SEQUENCE [LARGE SCALE GENOMIC DNA]</scope>
    <source>
        <strain evidence="7">UoL-UT</strain>
    </source>
</reference>
<keyword evidence="2 4" id="KW-0863">Zinc-finger</keyword>
<dbReference type="STRING" id="299467.A0A443S0L8"/>
<keyword evidence="3" id="KW-0862">Zinc</keyword>
<keyword evidence="7" id="KW-0418">Kinase</keyword>
<name>A0A443S0L8_9ACAR</name>
<sequence>MPLFLPALHKLQRSKLSLLQKESKKLDEYLIELRNEVRELEEKSLPKIPELNKLREEIFQLRIECNILAKEVDLHGDHIPLGVTDDDSVYESLKKSDTVDGDNRTIENESLVLNSEIAPAISHIRNESSFYAHEKLVFQPFDNFVKNGEIGAHCLTPVIDECNENAVNVASNFQFPNAGKADDQNDDSAENQWICSECTFANHQFLNRCEMCELPRNTKAVGGNSFEASLFASSAAKNAVCNSSHSCHHSCYCHTEL</sequence>
<accession>A0A443S0L8</accession>
<evidence type="ECO:0000256" key="3">
    <source>
        <dbReference type="ARBA" id="ARBA00022833"/>
    </source>
</evidence>
<evidence type="ECO:0000256" key="4">
    <source>
        <dbReference type="PROSITE-ProRule" id="PRU00322"/>
    </source>
</evidence>
<feature type="domain" description="RanBP2-type" evidence="6">
    <location>
        <begin position="189"/>
        <end position="218"/>
    </location>
</feature>
<dbReference type="EMBL" id="NCKV01014005">
    <property type="protein sequence ID" value="RWS21033.1"/>
    <property type="molecule type" value="Genomic_DNA"/>
</dbReference>
<evidence type="ECO:0000256" key="1">
    <source>
        <dbReference type="ARBA" id="ARBA00022723"/>
    </source>
</evidence>
<feature type="coiled-coil region" evidence="5">
    <location>
        <begin position="16"/>
        <end position="71"/>
    </location>
</feature>
<keyword evidence="8" id="KW-1185">Reference proteome</keyword>
<comment type="caution">
    <text evidence="7">The sequence shown here is derived from an EMBL/GenBank/DDBJ whole genome shotgun (WGS) entry which is preliminary data.</text>
</comment>
<keyword evidence="7" id="KW-0808">Transferase</keyword>
<keyword evidence="5" id="KW-0175">Coiled coil</keyword>
<protein>
    <submittedName>
        <fullName evidence="7">TGF-beta-activated kinase 1 and MAP3K7-binding protein 3-like protein</fullName>
    </submittedName>
</protein>
<evidence type="ECO:0000256" key="5">
    <source>
        <dbReference type="SAM" id="Coils"/>
    </source>
</evidence>
<organism evidence="7 8">
    <name type="scientific">Leptotrombidium deliense</name>
    <dbReference type="NCBI Taxonomy" id="299467"/>
    <lineage>
        <taxon>Eukaryota</taxon>
        <taxon>Metazoa</taxon>
        <taxon>Ecdysozoa</taxon>
        <taxon>Arthropoda</taxon>
        <taxon>Chelicerata</taxon>
        <taxon>Arachnida</taxon>
        <taxon>Acari</taxon>
        <taxon>Acariformes</taxon>
        <taxon>Trombidiformes</taxon>
        <taxon>Prostigmata</taxon>
        <taxon>Anystina</taxon>
        <taxon>Parasitengona</taxon>
        <taxon>Trombiculoidea</taxon>
        <taxon>Trombiculidae</taxon>
        <taxon>Leptotrombidium</taxon>
    </lineage>
</organism>
<dbReference type="SUPFAM" id="SSF90209">
    <property type="entry name" value="Ran binding protein zinc finger-like"/>
    <property type="match status" value="1"/>
</dbReference>
<dbReference type="AlphaFoldDB" id="A0A443S0L8"/>
<dbReference type="VEuPathDB" id="VectorBase:LDEU011007"/>
<evidence type="ECO:0000313" key="8">
    <source>
        <dbReference type="Proteomes" id="UP000288716"/>
    </source>
</evidence>
<proteinExistence type="predicted"/>
<dbReference type="PANTHER" id="PTHR46253:SF1">
    <property type="entry name" value="TAB2"/>
    <property type="match status" value="1"/>
</dbReference>
<evidence type="ECO:0000256" key="2">
    <source>
        <dbReference type="ARBA" id="ARBA00022771"/>
    </source>
</evidence>
<dbReference type="InterPro" id="IPR001876">
    <property type="entry name" value="Znf_RanBP2"/>
</dbReference>
<dbReference type="GO" id="GO:0008270">
    <property type="term" value="F:zinc ion binding"/>
    <property type="evidence" value="ECO:0007669"/>
    <property type="project" value="UniProtKB-KW"/>
</dbReference>
<dbReference type="InterPro" id="IPR036443">
    <property type="entry name" value="Znf_RanBP2_sf"/>
</dbReference>
<dbReference type="Proteomes" id="UP000288716">
    <property type="component" value="Unassembled WGS sequence"/>
</dbReference>
<gene>
    <name evidence="7" type="ORF">B4U80_11950</name>
</gene>
<dbReference type="PROSITE" id="PS50199">
    <property type="entry name" value="ZF_RANBP2_2"/>
    <property type="match status" value="1"/>
</dbReference>
<dbReference type="SMART" id="SM00547">
    <property type="entry name" value="ZnF_RBZ"/>
    <property type="match status" value="1"/>
</dbReference>
<dbReference type="Gene3D" id="2.30.30.380">
    <property type="entry name" value="Zn-finger domain of Sec23/24"/>
    <property type="match status" value="1"/>
</dbReference>
<dbReference type="PROSITE" id="PS01358">
    <property type="entry name" value="ZF_RANBP2_1"/>
    <property type="match status" value="1"/>
</dbReference>
<keyword evidence="1" id="KW-0479">Metal-binding</keyword>
<evidence type="ECO:0000313" key="7">
    <source>
        <dbReference type="EMBL" id="RWS21033.1"/>
    </source>
</evidence>